<keyword evidence="6" id="KW-0406">Ion transport</keyword>
<dbReference type="AlphaFoldDB" id="A0A0J6F107"/>
<dbReference type="PANTHER" id="PTHR12483">
    <property type="entry name" value="SOLUTE CARRIER FAMILY 31 COPPER TRANSPORTERS"/>
    <property type="match status" value="1"/>
</dbReference>
<reference evidence="7 8" key="1">
    <citation type="submission" date="2007-06" db="EMBL/GenBank/DDBJ databases">
        <title>The Genome Sequence of Coccidioides posadasii RMSCC_3488.</title>
        <authorList>
            <consortium name="Coccidioides Genome Resources Consortium"/>
            <consortium name="The Broad Institute Genome Sequencing Platform"/>
            <person name="Henn M.R."/>
            <person name="Sykes S."/>
            <person name="Young S."/>
            <person name="Jaffe D."/>
            <person name="Berlin A."/>
            <person name="Alvarez P."/>
            <person name="Butler J."/>
            <person name="Gnerre S."/>
            <person name="Grabherr M."/>
            <person name="Mauceli E."/>
            <person name="Brockman W."/>
            <person name="Kodira C."/>
            <person name="Alvarado L."/>
            <person name="Zeng Q."/>
            <person name="Crawford M."/>
            <person name="Antoine C."/>
            <person name="Devon K."/>
            <person name="Galgiani J."/>
            <person name="Orsborn K."/>
            <person name="Lewis M.L."/>
            <person name="Nusbaum C."/>
            <person name="Galagan J."/>
            <person name="Birren B."/>
        </authorList>
    </citation>
    <scope>NUCLEOTIDE SEQUENCE [LARGE SCALE GENOMIC DNA]</scope>
    <source>
        <strain evidence="7 8">RMSCC 3488</strain>
    </source>
</reference>
<reference evidence="8" key="2">
    <citation type="journal article" date="2009" name="Genome Res.">
        <title>Comparative genomic analyses of the human fungal pathogens Coccidioides and their relatives.</title>
        <authorList>
            <person name="Sharpton T.J."/>
            <person name="Stajich J.E."/>
            <person name="Rounsley S.D."/>
            <person name="Gardner M.J."/>
            <person name="Wortman J.R."/>
            <person name="Jordar V.S."/>
            <person name="Maiti R."/>
            <person name="Kodira C.D."/>
            <person name="Neafsey D.E."/>
            <person name="Zeng Q."/>
            <person name="Hung C.-Y."/>
            <person name="McMahan C."/>
            <person name="Muszewska A."/>
            <person name="Grynberg M."/>
            <person name="Mandel M.A."/>
            <person name="Kellner E.M."/>
            <person name="Barker B.M."/>
            <person name="Galgiani J.N."/>
            <person name="Orbach M.J."/>
            <person name="Kirkland T.N."/>
            <person name="Cole G.T."/>
            <person name="Henn M.R."/>
            <person name="Birren B.W."/>
            <person name="Taylor J.W."/>
        </authorList>
    </citation>
    <scope>NUCLEOTIDE SEQUENCE [LARGE SCALE GENOMIC DNA]</scope>
    <source>
        <strain evidence="8">RMSCC 3488</strain>
    </source>
</reference>
<evidence type="ECO:0000256" key="1">
    <source>
        <dbReference type="ARBA" id="ARBA00004141"/>
    </source>
</evidence>
<keyword evidence="6" id="KW-0186">Copper</keyword>
<keyword evidence="4 6" id="KW-1133">Transmembrane helix</keyword>
<evidence type="ECO:0000256" key="4">
    <source>
        <dbReference type="ARBA" id="ARBA00022989"/>
    </source>
</evidence>
<evidence type="ECO:0000256" key="5">
    <source>
        <dbReference type="ARBA" id="ARBA00023136"/>
    </source>
</evidence>
<evidence type="ECO:0000256" key="6">
    <source>
        <dbReference type="RuleBase" id="RU367022"/>
    </source>
</evidence>
<sequence length="204" mass="22090">MDMHSGMSMTSTAAMPASTMSMGGGGGGHGGHGGGTGCKISMLWNWNTIDSCFISSTWRITSRGMFAGSCIGVVLLVMCLEFLRRLGHEYDRYLAGQPSIFSRRLPTGHNTPPKGVAATAGVTVPQPGFAARPRRRTLLEHTLRSLLHMVQFGVAYFVMLLAMYYNGYFIICILIGAFLGSFVFSWQSHLEEKNDACSVTVCCG</sequence>
<dbReference type="VEuPathDB" id="FungiDB:CPAG_02899"/>
<keyword evidence="6" id="KW-0813">Transport</keyword>
<evidence type="ECO:0000256" key="2">
    <source>
        <dbReference type="ARBA" id="ARBA00006921"/>
    </source>
</evidence>
<dbReference type="InterPro" id="IPR007274">
    <property type="entry name" value="Cop_transporter"/>
</dbReference>
<gene>
    <name evidence="7" type="ORF">CPAG_02899</name>
</gene>
<evidence type="ECO:0000256" key="3">
    <source>
        <dbReference type="ARBA" id="ARBA00022692"/>
    </source>
</evidence>
<name>A0A0J6F107_COCPO</name>
<dbReference type="EMBL" id="DS268110">
    <property type="protein sequence ID" value="KMM66561.1"/>
    <property type="molecule type" value="Genomic_DNA"/>
</dbReference>
<dbReference type="GO" id="GO:0005375">
    <property type="term" value="F:copper ion transmembrane transporter activity"/>
    <property type="evidence" value="ECO:0007669"/>
    <property type="project" value="UniProtKB-UniRule"/>
</dbReference>
<keyword evidence="6" id="KW-0187">Copper transport</keyword>
<reference evidence="8" key="3">
    <citation type="journal article" date="2010" name="Genome Res.">
        <title>Population genomic sequencing of Coccidioides fungi reveals recent hybridization and transposon control.</title>
        <authorList>
            <person name="Neafsey D.E."/>
            <person name="Barker B.M."/>
            <person name="Sharpton T.J."/>
            <person name="Stajich J.E."/>
            <person name="Park D.J."/>
            <person name="Whiston E."/>
            <person name="Hung C.-Y."/>
            <person name="McMahan C."/>
            <person name="White J."/>
            <person name="Sykes S."/>
            <person name="Heiman D."/>
            <person name="Young S."/>
            <person name="Zeng Q."/>
            <person name="Abouelleil A."/>
            <person name="Aftuck L."/>
            <person name="Bessette D."/>
            <person name="Brown A."/>
            <person name="FitzGerald M."/>
            <person name="Lui A."/>
            <person name="Macdonald J.P."/>
            <person name="Priest M."/>
            <person name="Orbach M.J."/>
            <person name="Galgiani J.N."/>
            <person name="Kirkland T.N."/>
            <person name="Cole G.T."/>
            <person name="Birren B.W."/>
            <person name="Henn M.R."/>
            <person name="Taylor J.W."/>
            <person name="Rounsley S.D."/>
        </authorList>
    </citation>
    <scope>NUCLEOTIDE SEQUENCE [LARGE SCALE GENOMIC DNA]</scope>
    <source>
        <strain evidence="8">RMSCC 3488</strain>
    </source>
</reference>
<keyword evidence="5 6" id="KW-0472">Membrane</keyword>
<dbReference type="PANTHER" id="PTHR12483:SF73">
    <property type="entry name" value="COPPER TRANSPORT PROTEIN CTR3"/>
    <property type="match status" value="1"/>
</dbReference>
<evidence type="ECO:0000313" key="8">
    <source>
        <dbReference type="Proteomes" id="UP000054567"/>
    </source>
</evidence>
<keyword evidence="3 6" id="KW-0812">Transmembrane</keyword>
<accession>A0A0J6F107</accession>
<feature type="transmembrane region" description="Helical" evidence="6">
    <location>
        <begin position="168"/>
        <end position="186"/>
    </location>
</feature>
<evidence type="ECO:0000313" key="7">
    <source>
        <dbReference type="EMBL" id="KMM66561.1"/>
    </source>
</evidence>
<dbReference type="Pfam" id="PF04145">
    <property type="entry name" value="Ctr"/>
    <property type="match status" value="1"/>
</dbReference>
<dbReference type="OrthoDB" id="161814at2759"/>
<proteinExistence type="inferred from homology"/>
<feature type="transmembrane region" description="Helical" evidence="6">
    <location>
        <begin position="142"/>
        <end position="162"/>
    </location>
</feature>
<comment type="similarity">
    <text evidence="2 6">Belongs to the copper transporter (Ctr) (TC 1.A.56) family. SLC31A subfamily.</text>
</comment>
<organism evidence="7 8">
    <name type="scientific">Coccidioides posadasii RMSCC 3488</name>
    <dbReference type="NCBI Taxonomy" id="454284"/>
    <lineage>
        <taxon>Eukaryota</taxon>
        <taxon>Fungi</taxon>
        <taxon>Dikarya</taxon>
        <taxon>Ascomycota</taxon>
        <taxon>Pezizomycotina</taxon>
        <taxon>Eurotiomycetes</taxon>
        <taxon>Eurotiomycetidae</taxon>
        <taxon>Onygenales</taxon>
        <taxon>Onygenaceae</taxon>
        <taxon>Coccidioides</taxon>
    </lineage>
</organism>
<protein>
    <recommendedName>
        <fullName evidence="6">Copper transport protein</fullName>
    </recommendedName>
</protein>
<dbReference type="Proteomes" id="UP000054567">
    <property type="component" value="Unassembled WGS sequence"/>
</dbReference>
<feature type="transmembrane region" description="Helical" evidence="6">
    <location>
        <begin position="65"/>
        <end position="83"/>
    </location>
</feature>
<dbReference type="GO" id="GO:0016020">
    <property type="term" value="C:membrane"/>
    <property type="evidence" value="ECO:0007669"/>
    <property type="project" value="UniProtKB-SubCell"/>
</dbReference>
<comment type="subcellular location">
    <subcellularLocation>
        <location evidence="1 6">Membrane</location>
        <topology evidence="1 6">Multi-pass membrane protein</topology>
    </subcellularLocation>
</comment>